<evidence type="ECO:0000259" key="1">
    <source>
        <dbReference type="PROSITE" id="PS50206"/>
    </source>
</evidence>
<evidence type="ECO:0000313" key="3">
    <source>
        <dbReference type="Proteomes" id="UP000224871"/>
    </source>
</evidence>
<dbReference type="InterPro" id="IPR036873">
    <property type="entry name" value="Rhodanese-like_dom_sf"/>
</dbReference>
<sequence>MLKVMGIQKTYILDGGLPAWLDAGFGVSESYAVPKAKNACDFDIRPEQIVDKFTVLKNITAPRFTLVDARPLVLQPYAPLWHDNP</sequence>
<dbReference type="RefSeq" id="WP_244590302.1">
    <property type="nucleotide sequence ID" value="NZ_CAWNQC010000184.1"/>
</dbReference>
<accession>A0A2G0MHF6</accession>
<protein>
    <recommendedName>
        <fullName evidence="1">Rhodanese domain-containing protein</fullName>
    </recommendedName>
</protein>
<dbReference type="SUPFAM" id="SSF52821">
    <property type="entry name" value="Rhodanese/Cell cycle control phosphatase"/>
    <property type="match status" value="1"/>
</dbReference>
<comment type="caution">
    <text evidence="2">The sequence shown here is derived from an EMBL/GenBank/DDBJ whole genome shotgun (WGS) entry which is preliminary data.</text>
</comment>
<proteinExistence type="predicted"/>
<dbReference type="Gene3D" id="3.40.250.10">
    <property type="entry name" value="Rhodanese-like domain"/>
    <property type="match status" value="1"/>
</dbReference>
<feature type="domain" description="Rhodanese" evidence="1">
    <location>
        <begin position="1"/>
        <end position="29"/>
    </location>
</feature>
<name>A0A2G0MHF6_9GAMM</name>
<dbReference type="PROSITE" id="PS50206">
    <property type="entry name" value="RHODANESE_3"/>
    <property type="match status" value="1"/>
</dbReference>
<dbReference type="Proteomes" id="UP000224871">
    <property type="component" value="Unassembled WGS sequence"/>
</dbReference>
<evidence type="ECO:0000313" key="2">
    <source>
        <dbReference type="EMBL" id="PHM21900.1"/>
    </source>
</evidence>
<dbReference type="InterPro" id="IPR001763">
    <property type="entry name" value="Rhodanese-like_dom"/>
</dbReference>
<organism evidence="2 3">
    <name type="scientific">Xenorhabdus innexi</name>
    <dbReference type="NCBI Taxonomy" id="290109"/>
    <lineage>
        <taxon>Bacteria</taxon>
        <taxon>Pseudomonadati</taxon>
        <taxon>Pseudomonadota</taxon>
        <taxon>Gammaproteobacteria</taxon>
        <taxon>Enterobacterales</taxon>
        <taxon>Morganellaceae</taxon>
        <taxon>Xenorhabdus</taxon>
    </lineage>
</organism>
<reference evidence="2 3" key="1">
    <citation type="journal article" date="2017" name="Nat. Microbiol.">
        <title>Natural product diversity associated with the nematode symbionts Photorhabdus and Xenorhabdus.</title>
        <authorList>
            <person name="Tobias N.J."/>
            <person name="Wolff H."/>
            <person name="Djahanschiri B."/>
            <person name="Grundmann F."/>
            <person name="Kronenwerth M."/>
            <person name="Shi Y.M."/>
            <person name="Simonyi S."/>
            <person name="Grun P."/>
            <person name="Shapiro-Ilan D."/>
            <person name="Pidot S.J."/>
            <person name="Stinear T.P."/>
            <person name="Ebersberger I."/>
            <person name="Bode H.B."/>
        </authorList>
    </citation>
    <scope>NUCLEOTIDE SEQUENCE [LARGE SCALE GENOMIC DNA]</scope>
    <source>
        <strain evidence="2 3">DSM 16336</strain>
    </source>
</reference>
<gene>
    <name evidence="2" type="ORF">Xinn_04199</name>
</gene>
<dbReference type="EMBL" id="NIBU01000264">
    <property type="protein sequence ID" value="PHM21900.1"/>
    <property type="molecule type" value="Genomic_DNA"/>
</dbReference>
<keyword evidence="3" id="KW-1185">Reference proteome</keyword>